<proteinExistence type="predicted"/>
<evidence type="ECO:0000313" key="1">
    <source>
        <dbReference type="EMBL" id="KAI3723016.1"/>
    </source>
</evidence>
<reference evidence="1 2" key="2">
    <citation type="journal article" date="2022" name="Mol. Ecol. Resour.">
        <title>The genomes of chicory, endive, great burdock and yacon provide insights into Asteraceae paleo-polyploidization history and plant inulin production.</title>
        <authorList>
            <person name="Fan W."/>
            <person name="Wang S."/>
            <person name="Wang H."/>
            <person name="Wang A."/>
            <person name="Jiang F."/>
            <person name="Liu H."/>
            <person name="Zhao H."/>
            <person name="Xu D."/>
            <person name="Zhang Y."/>
        </authorList>
    </citation>
    <scope>NUCLEOTIDE SEQUENCE [LARGE SCALE GENOMIC DNA]</scope>
    <source>
        <strain evidence="2">cv. Punajuju</strain>
        <tissue evidence="1">Leaves</tissue>
    </source>
</reference>
<organism evidence="1 2">
    <name type="scientific">Cichorium intybus</name>
    <name type="common">Chicory</name>
    <dbReference type="NCBI Taxonomy" id="13427"/>
    <lineage>
        <taxon>Eukaryota</taxon>
        <taxon>Viridiplantae</taxon>
        <taxon>Streptophyta</taxon>
        <taxon>Embryophyta</taxon>
        <taxon>Tracheophyta</taxon>
        <taxon>Spermatophyta</taxon>
        <taxon>Magnoliopsida</taxon>
        <taxon>eudicotyledons</taxon>
        <taxon>Gunneridae</taxon>
        <taxon>Pentapetalae</taxon>
        <taxon>asterids</taxon>
        <taxon>campanulids</taxon>
        <taxon>Asterales</taxon>
        <taxon>Asteraceae</taxon>
        <taxon>Cichorioideae</taxon>
        <taxon>Cichorieae</taxon>
        <taxon>Cichoriinae</taxon>
        <taxon>Cichorium</taxon>
    </lineage>
</organism>
<dbReference type="Proteomes" id="UP001055811">
    <property type="component" value="Linkage Group LG06"/>
</dbReference>
<name>A0ACB9BLV5_CICIN</name>
<dbReference type="EMBL" id="CM042014">
    <property type="protein sequence ID" value="KAI3723016.1"/>
    <property type="molecule type" value="Genomic_DNA"/>
</dbReference>
<reference evidence="2" key="1">
    <citation type="journal article" date="2022" name="Mol. Ecol. Resour.">
        <title>The genomes of chicory, endive, great burdock and yacon provide insights into Asteraceae palaeo-polyploidization history and plant inulin production.</title>
        <authorList>
            <person name="Fan W."/>
            <person name="Wang S."/>
            <person name="Wang H."/>
            <person name="Wang A."/>
            <person name="Jiang F."/>
            <person name="Liu H."/>
            <person name="Zhao H."/>
            <person name="Xu D."/>
            <person name="Zhang Y."/>
        </authorList>
    </citation>
    <scope>NUCLEOTIDE SEQUENCE [LARGE SCALE GENOMIC DNA]</scope>
    <source>
        <strain evidence="2">cv. Punajuju</strain>
    </source>
</reference>
<evidence type="ECO:0000313" key="2">
    <source>
        <dbReference type="Proteomes" id="UP001055811"/>
    </source>
</evidence>
<protein>
    <submittedName>
        <fullName evidence="1">Uncharacterized protein</fullName>
    </submittedName>
</protein>
<keyword evidence="2" id="KW-1185">Reference proteome</keyword>
<accession>A0ACB9BLV5</accession>
<comment type="caution">
    <text evidence="1">The sequence shown here is derived from an EMBL/GenBank/DDBJ whole genome shotgun (WGS) entry which is preliminary data.</text>
</comment>
<gene>
    <name evidence="1" type="ORF">L2E82_34289</name>
</gene>
<sequence length="1161" mass="130751">MKSSPPNISNPKCERKSVTPNIIFSSRNPFKIFTVFKYPYTLISMEGKSKTLDASGENQESQISQDSVSEVFDSSSEPSNLENSTFGMLPAISTGGFDWNKPLEQQDDCQMEEDGRTLIVADHFCPDSILDSEKKSDAVSTVDEDEESSLDYMVCDSTSKLIPKGFMRSNCTDEVVLFVNAGAESMAELDSKINFVADKFFEGGDIFQTNESITEGGDLPFLYQTARLGNFQYRFSNLPEGNYYIDLHFVEMINTFGPKGMRVFNVYLQEEKILADFDIFSIVGANKPLQLVDSSVSVKHGETIVIRFEGITGNPLVSGICIRKAPKMSDDVLHEFLKCQNCNTDIQVPSVQKKVMRKKSVEKYEKKIQELTSQCQRKTAECYQAWMSLTSAHEQLEKVRMELDNRLFHSSSLDQKMEKQSEQLRDISSRYEHDKKVWVAAVKELSHKITVLKQDHSQLSLQAHQCADTVPDLNNMVTAVQALVAQCEDLKVKYNEEQIKRRKLHNQLEDTKGNIRVFCRCRPLSKQETLTGCSTVVDFDSASNGELGILNSGSTKKTFRFDRVFTPNDNQVDVFAHASPLVTSVLDGYNVCIFAYGQTGTGKTFTMEGTEGNRGVNYKTLEQLFQIAKERIDTFTYDISVSVLEVYNEQIRDLLATPSSTSKKLEIKQASEGFHNIPGLVEAKVENIKEVWNVLQAGSSARVVGSNNVNEHSSRSHCMLSIMVKAKNLINGECTKSKLWLVDLAGSERLEKTDAQGERLKEAQNINRSLSALGDVISALARKTSHIPYRNSKLTHLLQDSLGGDSKTLMFVQISPSEHDLSETLSSLNFATRVRGVELGPARKQIDTSELQRMKMMLDKAKQESRLKDESLRKLEESLQNVEGKIKGKDQVYKNQMEKIKELETQIELKTGSYSQLEKQISNLSEKLKAKEEFNNGLQLKVKELENKLKEREELGTITYQQKVRDLEDQLKAQVKESKSYTMTLQEKIEELDRKLKELEQNSDSTTLLLKIKVLEEKLKDQERRLSIATIADSCSSMKTAPHDEGKHVVGGGSKDKFINEIDQHVLRGSNLMNRQTTASLNRSKRNDSMGSNCVGGEVRRKRVSRNSEVENVDPPRVHQRGGSTRVVKPVPGPGPVTQRPVLGRPSQGVKDRESKKRVWA</sequence>